<keyword evidence="7" id="KW-0326">Glycosidase</keyword>
<dbReference type="Proteomes" id="UP000468668">
    <property type="component" value="Unassembled WGS sequence"/>
</dbReference>
<dbReference type="PANTHER" id="PTHR46832:SF1">
    <property type="entry name" value="5'-METHYLTHIOADENOSINE_S-ADENOSYLHOMOCYSTEINE NUCLEOSIDASE"/>
    <property type="match status" value="1"/>
</dbReference>
<evidence type="ECO:0000313" key="8">
    <source>
        <dbReference type="Proteomes" id="UP000468668"/>
    </source>
</evidence>
<sequence>MENPIGIIGAMDVEVELLKENMAAEGAVETSHTGQLSFFTGTLSGAPVVVAQCDVGMVNAAAHTQLLIDRFAVRGVVNTGVAGSLDASIDIGDIVVATDAVNHLMDVRNLGYAPGQTPGLSTLAFPADEALRRAAVDAAAELDIQTWEGRVASGDVFVREDADKNRIADTFDASCCEMEGAAIAQVCWLNRVPFAIVRAISDKADGTDYIDYPTFEAQAARQCAALVTRMIGRLV</sequence>
<dbReference type="RefSeq" id="WP_158049475.1">
    <property type="nucleotide sequence ID" value="NZ_DBFBHO010000049.1"/>
</dbReference>
<dbReference type="GeneID" id="98657878"/>
<dbReference type="GO" id="GO:0019509">
    <property type="term" value="P:L-methionine salvage from methylthioadenosine"/>
    <property type="evidence" value="ECO:0007669"/>
    <property type="project" value="UniProtKB-UniPathway"/>
</dbReference>
<evidence type="ECO:0000256" key="5">
    <source>
        <dbReference type="ARBA" id="ARBA00023167"/>
    </source>
</evidence>
<dbReference type="GO" id="GO:0008782">
    <property type="term" value="F:adenosylhomocysteine nucleosidase activity"/>
    <property type="evidence" value="ECO:0007669"/>
    <property type="project" value="UniProtKB-EC"/>
</dbReference>
<dbReference type="NCBIfam" id="TIGR01704">
    <property type="entry name" value="MTA_SAH-Nsdase"/>
    <property type="match status" value="1"/>
</dbReference>
<dbReference type="GO" id="GO:0008930">
    <property type="term" value="F:methylthioadenosine nucleosidase activity"/>
    <property type="evidence" value="ECO:0007669"/>
    <property type="project" value="InterPro"/>
</dbReference>
<comment type="pathway">
    <text evidence="1">Amino-acid biosynthesis; L-methionine biosynthesis via salvage pathway; S-methyl-5-thio-alpha-D-ribose 1-phosphate from S-methyl-5'-thioadenosine (hydrolase route): step 1/2.</text>
</comment>
<proteinExistence type="predicted"/>
<feature type="domain" description="Nucleoside phosphorylase" evidence="6">
    <location>
        <begin position="4"/>
        <end position="231"/>
    </location>
</feature>
<keyword evidence="3" id="KW-0028">Amino-acid biosynthesis</keyword>
<accession>A0A6N6NRJ9</accession>
<dbReference type="UniPathway" id="UPA00904">
    <property type="reaction ID" value="UER00871"/>
</dbReference>
<dbReference type="GO" id="GO:0009164">
    <property type="term" value="P:nucleoside catabolic process"/>
    <property type="evidence" value="ECO:0007669"/>
    <property type="project" value="InterPro"/>
</dbReference>
<dbReference type="SUPFAM" id="SSF53167">
    <property type="entry name" value="Purine and uridine phosphorylases"/>
    <property type="match status" value="1"/>
</dbReference>
<keyword evidence="4 7" id="KW-0378">Hydrolase</keyword>
<reference evidence="7 8" key="1">
    <citation type="submission" date="2019-09" db="EMBL/GenBank/DDBJ databases">
        <title>Whole genome shotgun sequencing (WGS) of Ellagibacter isourolithinifaciens DSM 104140(T) and Adlercreutzia muris DSM 29508(T).</title>
        <authorList>
            <person name="Stoll D.A."/>
            <person name="Danylec N."/>
            <person name="Huch M."/>
        </authorList>
    </citation>
    <scope>NUCLEOTIDE SEQUENCE [LARGE SCALE GENOMIC DNA]</scope>
    <source>
        <strain evidence="7 8">DSM 104140</strain>
    </source>
</reference>
<dbReference type="EMBL" id="WAJR01000010">
    <property type="protein sequence ID" value="KAB1640640.1"/>
    <property type="molecule type" value="Genomic_DNA"/>
</dbReference>
<evidence type="ECO:0000313" key="7">
    <source>
        <dbReference type="EMBL" id="KAB1640640.1"/>
    </source>
</evidence>
<dbReference type="EC" id="3.2.2.9" evidence="2"/>
<name>A0A6N6NRJ9_9ACTN</name>
<dbReference type="CDD" id="cd09008">
    <property type="entry name" value="MTAN"/>
    <property type="match status" value="1"/>
</dbReference>
<dbReference type="GO" id="GO:0005829">
    <property type="term" value="C:cytosol"/>
    <property type="evidence" value="ECO:0007669"/>
    <property type="project" value="TreeGrafter"/>
</dbReference>
<dbReference type="InterPro" id="IPR035994">
    <property type="entry name" value="Nucleoside_phosphorylase_sf"/>
</dbReference>
<dbReference type="InterPro" id="IPR010049">
    <property type="entry name" value="MTA_SAH_Nsdase"/>
</dbReference>
<evidence type="ECO:0000256" key="3">
    <source>
        <dbReference type="ARBA" id="ARBA00022605"/>
    </source>
</evidence>
<evidence type="ECO:0000256" key="1">
    <source>
        <dbReference type="ARBA" id="ARBA00004945"/>
    </source>
</evidence>
<gene>
    <name evidence="7" type="ORF">F8C90_05595</name>
</gene>
<dbReference type="InterPro" id="IPR000845">
    <property type="entry name" value="Nucleoside_phosphorylase_d"/>
</dbReference>
<evidence type="ECO:0000256" key="2">
    <source>
        <dbReference type="ARBA" id="ARBA00011974"/>
    </source>
</evidence>
<comment type="caution">
    <text evidence="7">The sequence shown here is derived from an EMBL/GenBank/DDBJ whole genome shotgun (WGS) entry which is preliminary data.</text>
</comment>
<dbReference type="OrthoDB" id="44283at2"/>
<dbReference type="GO" id="GO:0019284">
    <property type="term" value="P:L-methionine salvage from S-adenosylmethionine"/>
    <property type="evidence" value="ECO:0007669"/>
    <property type="project" value="TreeGrafter"/>
</dbReference>
<keyword evidence="8" id="KW-1185">Reference proteome</keyword>
<dbReference type="Gene3D" id="3.40.50.1580">
    <property type="entry name" value="Nucleoside phosphorylase domain"/>
    <property type="match status" value="1"/>
</dbReference>
<organism evidence="7 8">
    <name type="scientific">Ellagibacter isourolithinifaciens</name>
    <dbReference type="NCBI Taxonomy" id="2137581"/>
    <lineage>
        <taxon>Bacteria</taxon>
        <taxon>Bacillati</taxon>
        <taxon>Actinomycetota</taxon>
        <taxon>Coriobacteriia</taxon>
        <taxon>Eggerthellales</taxon>
        <taxon>Eggerthellaceae</taxon>
        <taxon>Ellagibacter</taxon>
    </lineage>
</organism>
<evidence type="ECO:0000256" key="4">
    <source>
        <dbReference type="ARBA" id="ARBA00022801"/>
    </source>
</evidence>
<dbReference type="AlphaFoldDB" id="A0A6N6NRJ9"/>
<dbReference type="NCBIfam" id="NF004079">
    <property type="entry name" value="PRK05584.1"/>
    <property type="match status" value="1"/>
</dbReference>
<dbReference type="PANTHER" id="PTHR46832">
    <property type="entry name" value="5'-METHYLTHIOADENOSINE/S-ADENOSYLHOMOCYSTEINE NUCLEOSIDASE"/>
    <property type="match status" value="1"/>
</dbReference>
<protein>
    <recommendedName>
        <fullName evidence="2">adenosylhomocysteine nucleosidase</fullName>
        <ecNumber evidence="2">3.2.2.9</ecNumber>
    </recommendedName>
</protein>
<evidence type="ECO:0000259" key="6">
    <source>
        <dbReference type="Pfam" id="PF01048"/>
    </source>
</evidence>
<dbReference type="Pfam" id="PF01048">
    <property type="entry name" value="PNP_UDP_1"/>
    <property type="match status" value="1"/>
</dbReference>
<keyword evidence="5" id="KW-0486">Methionine biosynthesis</keyword>